<protein>
    <recommendedName>
        <fullName evidence="9">Chemotaxis protein</fullName>
    </recommendedName>
</protein>
<dbReference type="InterPro" id="IPR035965">
    <property type="entry name" value="PAS-like_dom_sf"/>
</dbReference>
<evidence type="ECO:0000259" key="6">
    <source>
        <dbReference type="PROSITE" id="PS50113"/>
    </source>
</evidence>
<dbReference type="SUPFAM" id="SSF58104">
    <property type="entry name" value="Methyl-accepting chemotaxis protein (MCP) signaling domain"/>
    <property type="match status" value="1"/>
</dbReference>
<dbReference type="SMART" id="SM00283">
    <property type="entry name" value="MA"/>
    <property type="match status" value="1"/>
</dbReference>
<dbReference type="CDD" id="cd00130">
    <property type="entry name" value="PAS"/>
    <property type="match status" value="2"/>
</dbReference>
<dbReference type="Gene3D" id="3.30.450.20">
    <property type="entry name" value="PAS domain"/>
    <property type="match status" value="3"/>
</dbReference>
<dbReference type="GeneID" id="97548871"/>
<dbReference type="EMBL" id="QGMY01000001">
    <property type="protein sequence ID" value="PWR74702.1"/>
    <property type="molecule type" value="Genomic_DNA"/>
</dbReference>
<dbReference type="PROSITE" id="PS50113">
    <property type="entry name" value="PAC"/>
    <property type="match status" value="1"/>
</dbReference>
<organism evidence="7 8">
    <name type="scientific">Methanospirillum lacunae</name>
    <dbReference type="NCBI Taxonomy" id="668570"/>
    <lineage>
        <taxon>Archaea</taxon>
        <taxon>Methanobacteriati</taxon>
        <taxon>Methanobacteriota</taxon>
        <taxon>Stenosarchaea group</taxon>
        <taxon>Methanomicrobia</taxon>
        <taxon>Methanomicrobiales</taxon>
        <taxon>Methanospirillaceae</taxon>
        <taxon>Methanospirillum</taxon>
    </lineage>
</organism>
<dbReference type="AlphaFoldDB" id="A0A2V2N3H9"/>
<feature type="domain" description="PAC" evidence="6">
    <location>
        <begin position="97"/>
        <end position="148"/>
    </location>
</feature>
<dbReference type="Proteomes" id="UP000245657">
    <property type="component" value="Unassembled WGS sequence"/>
</dbReference>
<evidence type="ECO:0000256" key="1">
    <source>
        <dbReference type="ARBA" id="ARBA00023224"/>
    </source>
</evidence>
<dbReference type="Pfam" id="PF18947">
    <property type="entry name" value="HAMP_2"/>
    <property type="match status" value="1"/>
</dbReference>
<dbReference type="SMART" id="SM00091">
    <property type="entry name" value="PAS"/>
    <property type="match status" value="3"/>
</dbReference>
<reference evidence="7 8" key="1">
    <citation type="submission" date="2018-05" db="EMBL/GenBank/DDBJ databases">
        <title>Draft genome of Methanospirillum lacunae Ki8-1.</title>
        <authorList>
            <person name="Dueholm M.S."/>
            <person name="Nielsen P.H."/>
            <person name="Bakmann L.F."/>
            <person name="Otzen D.E."/>
        </authorList>
    </citation>
    <scope>NUCLEOTIDE SEQUENCE [LARGE SCALE GENOMIC DNA]</scope>
    <source>
        <strain evidence="7 8">Ki8-1</strain>
    </source>
</reference>
<evidence type="ECO:0000259" key="5">
    <source>
        <dbReference type="PROSITE" id="PS50111"/>
    </source>
</evidence>
<dbReference type="GO" id="GO:0016020">
    <property type="term" value="C:membrane"/>
    <property type="evidence" value="ECO:0007669"/>
    <property type="project" value="InterPro"/>
</dbReference>
<name>A0A2V2N3H9_9EURY</name>
<dbReference type="OrthoDB" id="8523at2157"/>
<sequence length="732" mass="80247">MNESNDDTGQRGEIERMRQEIEELKSHKDESEFIFTQNPNPILIWNSELKVIDVNDAFIKATGWSREKSISATLHDFIYLDKKGEGLAETLKDRKAKIGEATFQFPSGIVTWIRHTIPILDNSGNIDKILAVYNDITEIKKIQQQADSIIDQNPLPILQFNSAFEIQHANVAFTELSGFTKEQLLRMKISDINVISLSGTGSKSAIQEKKRGKAELVVDFPSGRKELVGNTIPLIDQKGDVTSAFGVYIDVTEERKHTRENQILQRRSETIIFDNPFPFILWNPDLKVVEMNPAALKLMGFDKRDIGTITIKDFQYVKQSGDSVSDTFRTKKPSQGEATIRFPSGEKTVERHNIPLIDEEGTVYNVLTVYNDITHQKHAIDEIIQVALAAEKGDLTSRTHQDHYTGDYFEIARGINQVLDTVVTPFQVFSKKVGEISAATEELTASAKEVTNGTNLLAESSNIVGHNAEQGEDGVKQILNAMEDLNRTVSDIAVRSESVARLATDADEKSQLGVDLAKKAEEVMVGISKNSSQVELIFQDIKAQMDQIGKIVNVITDIANQTNLLALNAAIEAARAGEAGRGFAVVAAEVKSLAQDSRKSAENIADMIRSLQDKSVKAAEAVTEAGAIVKEGDVALAETLNAFKVIAESVADISTNVTGVAATSEEQAASVEEITASINELASLLQETTRQAVDSAAATEEASSSIAQIEKVISEVSSNIEQVARELARFQV</sequence>
<comment type="similarity">
    <text evidence="2">Belongs to the methyl-accepting chemotaxis (MCP) protein family.</text>
</comment>
<dbReference type="NCBIfam" id="TIGR00229">
    <property type="entry name" value="sensory_box"/>
    <property type="match status" value="2"/>
</dbReference>
<dbReference type="Pfam" id="PF00015">
    <property type="entry name" value="MCPsignal"/>
    <property type="match status" value="1"/>
</dbReference>
<dbReference type="InterPro" id="IPR000014">
    <property type="entry name" value="PAS"/>
</dbReference>
<keyword evidence="1 3" id="KW-0807">Transducer</keyword>
<dbReference type="PANTHER" id="PTHR32089">
    <property type="entry name" value="METHYL-ACCEPTING CHEMOTAXIS PROTEIN MCPB"/>
    <property type="match status" value="1"/>
</dbReference>
<comment type="caution">
    <text evidence="7">The sequence shown here is derived from an EMBL/GenBank/DDBJ whole genome shotgun (WGS) entry which is preliminary data.</text>
</comment>
<dbReference type="PANTHER" id="PTHR32089:SF112">
    <property type="entry name" value="LYSOZYME-LIKE PROTEIN-RELATED"/>
    <property type="match status" value="1"/>
</dbReference>
<dbReference type="CDD" id="cd11386">
    <property type="entry name" value="MCP_signal"/>
    <property type="match status" value="1"/>
</dbReference>
<evidence type="ECO:0000313" key="8">
    <source>
        <dbReference type="Proteomes" id="UP000245657"/>
    </source>
</evidence>
<evidence type="ECO:0008006" key="9">
    <source>
        <dbReference type="Google" id="ProtNLM"/>
    </source>
</evidence>
<gene>
    <name evidence="7" type="ORF">DK846_00165</name>
</gene>
<evidence type="ECO:0000256" key="2">
    <source>
        <dbReference type="ARBA" id="ARBA00029447"/>
    </source>
</evidence>
<dbReference type="GO" id="GO:0007165">
    <property type="term" value="P:signal transduction"/>
    <property type="evidence" value="ECO:0007669"/>
    <property type="project" value="UniProtKB-KW"/>
</dbReference>
<dbReference type="Pfam" id="PF13426">
    <property type="entry name" value="PAS_9"/>
    <property type="match status" value="3"/>
</dbReference>
<keyword evidence="8" id="KW-1185">Reference proteome</keyword>
<keyword evidence="4" id="KW-0175">Coiled coil</keyword>
<accession>A0A2V2N3H9</accession>
<dbReference type="InterPro" id="IPR004089">
    <property type="entry name" value="MCPsignal_dom"/>
</dbReference>
<feature type="domain" description="Methyl-accepting transducer" evidence="5">
    <location>
        <begin position="446"/>
        <end position="682"/>
    </location>
</feature>
<dbReference type="PROSITE" id="PS50111">
    <property type="entry name" value="CHEMOTAXIS_TRANSDUC_2"/>
    <property type="match status" value="1"/>
</dbReference>
<dbReference type="InterPro" id="IPR003660">
    <property type="entry name" value="HAMP_dom"/>
</dbReference>
<evidence type="ECO:0000256" key="4">
    <source>
        <dbReference type="SAM" id="Coils"/>
    </source>
</evidence>
<proteinExistence type="inferred from homology"/>
<dbReference type="SUPFAM" id="SSF55785">
    <property type="entry name" value="PYP-like sensor domain (PAS domain)"/>
    <property type="match status" value="3"/>
</dbReference>
<evidence type="ECO:0000313" key="7">
    <source>
        <dbReference type="EMBL" id="PWR74702.1"/>
    </source>
</evidence>
<dbReference type="RefSeq" id="WP_109966902.1">
    <property type="nucleotide sequence ID" value="NZ_CP176093.1"/>
</dbReference>
<evidence type="ECO:0000256" key="3">
    <source>
        <dbReference type="PROSITE-ProRule" id="PRU00284"/>
    </source>
</evidence>
<dbReference type="Gene3D" id="1.10.287.950">
    <property type="entry name" value="Methyl-accepting chemotaxis protein"/>
    <property type="match status" value="1"/>
</dbReference>
<feature type="coiled-coil region" evidence="4">
    <location>
        <begin position="671"/>
        <end position="726"/>
    </location>
</feature>
<dbReference type="InterPro" id="IPR000700">
    <property type="entry name" value="PAS-assoc_C"/>
</dbReference>